<proteinExistence type="predicted"/>
<organism evidence="2 3">
    <name type="scientific">Phytophthora ramorum</name>
    <name type="common">Sudden oak death agent</name>
    <dbReference type="NCBI Taxonomy" id="164328"/>
    <lineage>
        <taxon>Eukaryota</taxon>
        <taxon>Sar</taxon>
        <taxon>Stramenopiles</taxon>
        <taxon>Oomycota</taxon>
        <taxon>Peronosporomycetes</taxon>
        <taxon>Peronosporales</taxon>
        <taxon>Peronosporaceae</taxon>
        <taxon>Phytophthora</taxon>
    </lineage>
</organism>
<name>H3G5E9_PHYRM</name>
<evidence type="ECO:0000313" key="2">
    <source>
        <dbReference type="EnsemblProtists" id="Phyra41398"/>
    </source>
</evidence>
<keyword evidence="3" id="KW-1185">Reference proteome</keyword>
<dbReference type="EMBL" id="DS566134">
    <property type="status" value="NOT_ANNOTATED_CDS"/>
    <property type="molecule type" value="Genomic_DNA"/>
</dbReference>
<dbReference type="InterPro" id="IPR036397">
    <property type="entry name" value="RNaseH_sf"/>
</dbReference>
<dbReference type="STRING" id="164328.H3G5E9"/>
<dbReference type="InParanoid" id="H3G5E9"/>
<evidence type="ECO:0000259" key="1">
    <source>
        <dbReference type="PROSITE" id="PS50994"/>
    </source>
</evidence>
<dbReference type="eggNOG" id="KOG0017">
    <property type="taxonomic scope" value="Eukaryota"/>
</dbReference>
<protein>
    <recommendedName>
        <fullName evidence="1">Integrase catalytic domain-containing protein</fullName>
    </recommendedName>
</protein>
<dbReference type="SUPFAM" id="SSF53098">
    <property type="entry name" value="Ribonuclease H-like"/>
    <property type="match status" value="1"/>
</dbReference>
<evidence type="ECO:0000313" key="3">
    <source>
        <dbReference type="Proteomes" id="UP000005238"/>
    </source>
</evidence>
<dbReference type="Gene3D" id="3.30.420.10">
    <property type="entry name" value="Ribonuclease H-like superfamily/Ribonuclease H"/>
    <property type="match status" value="1"/>
</dbReference>
<dbReference type="InterPro" id="IPR012337">
    <property type="entry name" value="RNaseH-like_sf"/>
</dbReference>
<dbReference type="EnsemblProtists" id="Phyra41398">
    <property type="protein sequence ID" value="Phyra41398"/>
    <property type="gene ID" value="Phyra41398"/>
</dbReference>
<dbReference type="InterPro" id="IPR050951">
    <property type="entry name" value="Retrovirus_Pol_polyprotein"/>
</dbReference>
<dbReference type="Proteomes" id="UP000005238">
    <property type="component" value="Unassembled WGS sequence"/>
</dbReference>
<dbReference type="PANTHER" id="PTHR37984">
    <property type="entry name" value="PROTEIN CBG26694"/>
    <property type="match status" value="1"/>
</dbReference>
<dbReference type="GO" id="GO:0015074">
    <property type="term" value="P:DNA integration"/>
    <property type="evidence" value="ECO:0007669"/>
    <property type="project" value="InterPro"/>
</dbReference>
<dbReference type="InterPro" id="IPR001584">
    <property type="entry name" value="Integrase_cat-core"/>
</dbReference>
<accession>H3G5E9</accession>
<dbReference type="AlphaFoldDB" id="H3G5E9"/>
<dbReference type="PANTHER" id="PTHR37984:SF5">
    <property type="entry name" value="PROTEIN NYNRIN-LIKE"/>
    <property type="match status" value="1"/>
</dbReference>
<reference evidence="2" key="2">
    <citation type="submission" date="2015-06" db="UniProtKB">
        <authorList>
            <consortium name="EnsemblProtists"/>
        </authorList>
    </citation>
    <scope>IDENTIFICATION</scope>
    <source>
        <strain evidence="2">Pr102</strain>
    </source>
</reference>
<reference evidence="3" key="1">
    <citation type="journal article" date="2006" name="Science">
        <title>Phytophthora genome sequences uncover evolutionary origins and mechanisms of pathogenesis.</title>
        <authorList>
            <person name="Tyler B.M."/>
            <person name="Tripathy S."/>
            <person name="Zhang X."/>
            <person name="Dehal P."/>
            <person name="Jiang R.H."/>
            <person name="Aerts A."/>
            <person name="Arredondo F.D."/>
            <person name="Baxter L."/>
            <person name="Bensasson D."/>
            <person name="Beynon J.L."/>
            <person name="Chapman J."/>
            <person name="Damasceno C.M."/>
            <person name="Dorrance A.E."/>
            <person name="Dou D."/>
            <person name="Dickerman A.W."/>
            <person name="Dubchak I.L."/>
            <person name="Garbelotto M."/>
            <person name="Gijzen M."/>
            <person name="Gordon S.G."/>
            <person name="Govers F."/>
            <person name="Grunwald N.J."/>
            <person name="Huang W."/>
            <person name="Ivors K.L."/>
            <person name="Jones R.W."/>
            <person name="Kamoun S."/>
            <person name="Krampis K."/>
            <person name="Lamour K.H."/>
            <person name="Lee M.K."/>
            <person name="McDonald W.H."/>
            <person name="Medina M."/>
            <person name="Meijer H.J."/>
            <person name="Nordberg E.K."/>
            <person name="Maclean D.J."/>
            <person name="Ospina-Giraldo M.D."/>
            <person name="Morris P.F."/>
            <person name="Phuntumart V."/>
            <person name="Putnam N.H."/>
            <person name="Rash S."/>
            <person name="Rose J.K."/>
            <person name="Sakihama Y."/>
            <person name="Salamov A.A."/>
            <person name="Savidor A."/>
            <person name="Scheuring C.F."/>
            <person name="Smith B.M."/>
            <person name="Sobral B.W."/>
            <person name="Terry A."/>
            <person name="Torto-Alalibo T.A."/>
            <person name="Win J."/>
            <person name="Xu Z."/>
            <person name="Zhang H."/>
            <person name="Grigoriev I.V."/>
            <person name="Rokhsar D.S."/>
            <person name="Boore J.L."/>
        </authorList>
    </citation>
    <scope>NUCLEOTIDE SEQUENCE [LARGE SCALE GENOMIC DNA]</scope>
    <source>
        <strain evidence="3">Pr102</strain>
    </source>
</reference>
<dbReference type="GO" id="GO:0003676">
    <property type="term" value="F:nucleic acid binding"/>
    <property type="evidence" value="ECO:0007669"/>
    <property type="project" value="InterPro"/>
</dbReference>
<dbReference type="PROSITE" id="PS50994">
    <property type="entry name" value="INTEGRASE"/>
    <property type="match status" value="1"/>
</dbReference>
<sequence>IVVVVDRLTKRAHFLSTTSNVTTKVTAVLFRDFYQRLHGLPRSIVSDRDVKFTAKLWKNIMDLQGTTLHLSTAFKPSTDGQSEVTNKVLAEYLRHFIDPHQTNWDELLPLAE</sequence>
<dbReference type="HOGENOM" id="CLU_000384_6_7_1"/>
<feature type="domain" description="Integrase catalytic" evidence="1">
    <location>
        <begin position="1"/>
        <end position="112"/>
    </location>
</feature>